<comment type="caution">
    <text evidence="2">The sequence shown here is derived from an EMBL/GenBank/DDBJ whole genome shotgun (WGS) entry which is preliminary data.</text>
</comment>
<keyword evidence="3" id="KW-1185">Reference proteome</keyword>
<evidence type="ECO:0000313" key="3">
    <source>
        <dbReference type="Proteomes" id="UP000244162"/>
    </source>
</evidence>
<dbReference type="EMBL" id="NWBU01000007">
    <property type="protein sequence ID" value="PTQ11424.1"/>
    <property type="molecule type" value="Genomic_DNA"/>
</dbReference>
<proteinExistence type="predicted"/>
<dbReference type="Proteomes" id="UP000244162">
    <property type="component" value="Unassembled WGS sequence"/>
</dbReference>
<dbReference type="Gene3D" id="1.10.40.60">
    <property type="entry name" value="EpsJ-like"/>
    <property type="match status" value="1"/>
</dbReference>
<reference evidence="2 3" key="1">
    <citation type="submission" date="2017-09" db="EMBL/GenBank/DDBJ databases">
        <title>Sphingomonas panjinensis sp.nov., isolated from oil-contaminated soil.</title>
        <authorList>
            <person name="Wang L."/>
            <person name="Chen L."/>
        </authorList>
    </citation>
    <scope>NUCLEOTIDE SEQUENCE [LARGE SCALE GENOMIC DNA]</scope>
    <source>
        <strain evidence="2 3">FW-11</strain>
    </source>
</reference>
<dbReference type="SUPFAM" id="SSF158544">
    <property type="entry name" value="GspK insert domain-like"/>
    <property type="match status" value="1"/>
</dbReference>
<dbReference type="AlphaFoldDB" id="A0A2T5FY53"/>
<organism evidence="2 3">
    <name type="scientific">Sphingomonas oleivorans</name>
    <dbReference type="NCBI Taxonomy" id="1735121"/>
    <lineage>
        <taxon>Bacteria</taxon>
        <taxon>Pseudomonadati</taxon>
        <taxon>Pseudomonadota</taxon>
        <taxon>Alphaproteobacteria</taxon>
        <taxon>Sphingomonadales</taxon>
        <taxon>Sphingomonadaceae</taxon>
        <taxon>Sphingomonas</taxon>
    </lineage>
</organism>
<feature type="domain" description="T2SS protein K first SAM-like" evidence="1">
    <location>
        <begin position="135"/>
        <end position="209"/>
    </location>
</feature>
<dbReference type="OrthoDB" id="7226260at2"/>
<gene>
    <name evidence="2" type="ORF">CLG96_08210</name>
</gene>
<sequence>MMAHEQGFVLPSLALATALLSLSIIVAADSGDGRNGALRDLRERLALEIAATTAEARLAHLLLTEPLDQRGLRVGGDRLGPSGVLTPMERGMRAAAGRIVHPLLFDGRAYHIDAGPMLQVEVQDEAGLVNLNSGDEGAVSRLLTRFGVAETKARHMAAALADYTDGDDLRRLNGVERMGYRRAGLPIPQDAPLEERSGVEAVAGWRDALSSIQGSRLQNRVAALPPMQRFNLNSAPSDALQATLGLDARDAGLILAAREKVAMQSLADVARLTGLSLAGGIAPIGGLPARQIRFRARIDRGGKTDPYHYEARLTFAEEGRDRPLIVEVAPLRRGPAEYAERSQHGVGSPFPISPALLAARKW</sequence>
<accession>A0A2T5FY53</accession>
<dbReference type="RefSeq" id="WP_107967418.1">
    <property type="nucleotide sequence ID" value="NZ_NWBU01000007.1"/>
</dbReference>
<evidence type="ECO:0000313" key="2">
    <source>
        <dbReference type="EMBL" id="PTQ11424.1"/>
    </source>
</evidence>
<evidence type="ECO:0000259" key="1">
    <source>
        <dbReference type="Pfam" id="PF21687"/>
    </source>
</evidence>
<dbReference type="Pfam" id="PF21687">
    <property type="entry name" value="T2SSK_1st"/>
    <property type="match status" value="1"/>
</dbReference>
<protein>
    <recommendedName>
        <fullName evidence="1">T2SS protein K first SAM-like domain-containing protein</fullName>
    </recommendedName>
</protein>
<dbReference type="InterPro" id="IPR038072">
    <property type="entry name" value="GspK_central_sf"/>
</dbReference>
<name>A0A2T5FY53_9SPHN</name>
<dbReference type="InterPro" id="IPR049031">
    <property type="entry name" value="T2SSK_SAM-like_1st"/>
</dbReference>